<evidence type="ECO:0000259" key="16">
    <source>
        <dbReference type="PROSITE" id="PS51163"/>
    </source>
</evidence>
<evidence type="ECO:0000256" key="2">
    <source>
        <dbReference type="ARBA" id="ARBA00007663"/>
    </source>
</evidence>
<dbReference type="Proteomes" id="UP000320735">
    <property type="component" value="Unassembled WGS sequence"/>
</dbReference>
<evidence type="ECO:0000313" key="18">
    <source>
        <dbReference type="Proteomes" id="UP000320735"/>
    </source>
</evidence>
<accession>A0A5C6BIB3</accession>
<dbReference type="GO" id="GO:0000049">
    <property type="term" value="F:tRNA binding"/>
    <property type="evidence" value="ECO:0007669"/>
    <property type="project" value="TreeGrafter"/>
</dbReference>
<dbReference type="GO" id="GO:0008033">
    <property type="term" value="P:tRNA processing"/>
    <property type="evidence" value="ECO:0007669"/>
    <property type="project" value="UniProtKB-KW"/>
</dbReference>
<evidence type="ECO:0000256" key="9">
    <source>
        <dbReference type="ARBA" id="ARBA00022741"/>
    </source>
</evidence>
<dbReference type="Pfam" id="PF03481">
    <property type="entry name" value="Sua5_C"/>
    <property type="match status" value="1"/>
</dbReference>
<dbReference type="PANTHER" id="PTHR17490:SF16">
    <property type="entry name" value="THREONYLCARBAMOYL-AMP SYNTHASE"/>
    <property type="match status" value="1"/>
</dbReference>
<dbReference type="EC" id="2.7.7.87" evidence="3 13"/>
<dbReference type="GO" id="GO:0005737">
    <property type="term" value="C:cytoplasm"/>
    <property type="evidence" value="ECO:0007669"/>
    <property type="project" value="UniProtKB-SubCell"/>
</dbReference>
<evidence type="ECO:0000256" key="3">
    <source>
        <dbReference type="ARBA" id="ARBA00012584"/>
    </source>
</evidence>
<dbReference type="GO" id="GO:0003725">
    <property type="term" value="F:double-stranded RNA binding"/>
    <property type="evidence" value="ECO:0007669"/>
    <property type="project" value="UniProtKB-UniRule"/>
</dbReference>
<feature type="binding site" evidence="14">
    <location>
        <position position="112"/>
    </location>
    <ligand>
        <name>L-threonine</name>
        <dbReference type="ChEBI" id="CHEBI:57926"/>
    </ligand>
</feature>
<dbReference type="InterPro" id="IPR050156">
    <property type="entry name" value="TC-AMP_synthase_SUA5"/>
</dbReference>
<dbReference type="AlphaFoldDB" id="A0A5C6BIB3"/>
<dbReference type="EMBL" id="SJPP01000001">
    <property type="protein sequence ID" value="TWU11437.1"/>
    <property type="molecule type" value="Genomic_DNA"/>
</dbReference>
<evidence type="ECO:0000256" key="4">
    <source>
        <dbReference type="ARBA" id="ARBA00015492"/>
    </source>
</evidence>
<dbReference type="PIRSF" id="PIRSF004930">
    <property type="entry name" value="Tln_factor_SUA5"/>
    <property type="match status" value="1"/>
</dbReference>
<dbReference type="GO" id="GO:0061710">
    <property type="term" value="F:L-threonylcarbamoyladenylate synthase"/>
    <property type="evidence" value="ECO:0007669"/>
    <property type="project" value="UniProtKB-EC"/>
</dbReference>
<evidence type="ECO:0000256" key="11">
    <source>
        <dbReference type="ARBA" id="ARBA00029774"/>
    </source>
</evidence>
<dbReference type="InterPro" id="IPR010923">
    <property type="entry name" value="T(6)A37_SUA5"/>
</dbReference>
<reference evidence="17 18" key="1">
    <citation type="submission" date="2019-02" db="EMBL/GenBank/DDBJ databases">
        <title>Deep-cultivation of Planctomycetes and their phenomic and genomic characterization uncovers novel biology.</title>
        <authorList>
            <person name="Wiegand S."/>
            <person name="Jogler M."/>
            <person name="Boedeker C."/>
            <person name="Pinto D."/>
            <person name="Vollmers J."/>
            <person name="Rivas-Marin E."/>
            <person name="Kohn T."/>
            <person name="Peeters S.H."/>
            <person name="Heuer A."/>
            <person name="Rast P."/>
            <person name="Oberbeckmann S."/>
            <person name="Bunk B."/>
            <person name="Jeske O."/>
            <person name="Meyerdierks A."/>
            <person name="Storesund J.E."/>
            <person name="Kallscheuer N."/>
            <person name="Luecker S."/>
            <person name="Lage O.M."/>
            <person name="Pohl T."/>
            <person name="Merkel B.J."/>
            <person name="Hornburger P."/>
            <person name="Mueller R.-W."/>
            <person name="Bruemmer F."/>
            <person name="Labrenz M."/>
            <person name="Spormann A.M."/>
            <person name="Op Den Camp H."/>
            <person name="Overmann J."/>
            <person name="Amann R."/>
            <person name="Jetten M.S.M."/>
            <person name="Mascher T."/>
            <person name="Medema M.H."/>
            <person name="Devos D.P."/>
            <person name="Kaster A.-K."/>
            <person name="Ovreas L."/>
            <person name="Rohde M."/>
            <person name="Galperin M.Y."/>
            <person name="Jogler C."/>
        </authorList>
    </citation>
    <scope>NUCLEOTIDE SEQUENCE [LARGE SCALE GENOMIC DNA]</scope>
    <source>
        <strain evidence="17 18">CA54</strain>
    </source>
</reference>
<evidence type="ECO:0000256" key="10">
    <source>
        <dbReference type="ARBA" id="ARBA00022840"/>
    </source>
</evidence>
<comment type="catalytic activity">
    <reaction evidence="12 13">
        <text>L-threonine + hydrogencarbonate + ATP = L-threonylcarbamoyladenylate + diphosphate + H2O</text>
        <dbReference type="Rhea" id="RHEA:36407"/>
        <dbReference type="ChEBI" id="CHEBI:15377"/>
        <dbReference type="ChEBI" id="CHEBI:17544"/>
        <dbReference type="ChEBI" id="CHEBI:30616"/>
        <dbReference type="ChEBI" id="CHEBI:33019"/>
        <dbReference type="ChEBI" id="CHEBI:57926"/>
        <dbReference type="ChEBI" id="CHEBI:73682"/>
        <dbReference type="EC" id="2.7.7.87"/>
    </reaction>
</comment>
<feature type="region of interest" description="Disordered" evidence="15">
    <location>
        <begin position="209"/>
        <end position="241"/>
    </location>
</feature>
<dbReference type="GO" id="GO:0006450">
    <property type="term" value="P:regulation of translational fidelity"/>
    <property type="evidence" value="ECO:0007669"/>
    <property type="project" value="TreeGrafter"/>
</dbReference>
<feature type="binding site" evidence="14">
    <location>
        <position position="49"/>
    </location>
    <ligand>
        <name>ATP</name>
        <dbReference type="ChEBI" id="CHEBI:30616"/>
    </ligand>
</feature>
<dbReference type="Gene3D" id="3.40.50.11030">
    <property type="entry name" value="Threonylcarbamoyl-AMP synthase, C-terminal domain"/>
    <property type="match status" value="1"/>
</dbReference>
<sequence>MSTSADISHAAQLLRDGGLVAIPTETVYGLAAHALDPLAVARVFAAKGRPNFDPLIVHVPEREALADLVSEFPATAVKLAEQFWPGPLTMVLPKRDIVPDIVTAGLSSVAIRIPDHPVAQALLKEAGIPLAAPSANPFGRLSPTTAAHVREQLGDAVDFILDGGPCRVGVESTVVQITGDQVQLLRPGGVTLEELEAVVGSVVIPSANAHPSSAAQPSPGTLPQHYAPGTPLILATGDDQAPASGKRTGLLCLTAPSNTIAYVVVEELSNTGNLTEAAANFFAALRRLDAAGLDVIIAQPFRDTGLGRALNDRLTRAATK</sequence>
<dbReference type="InterPro" id="IPR006070">
    <property type="entry name" value="Sua5-like_dom"/>
</dbReference>
<dbReference type="GO" id="GO:0005524">
    <property type="term" value="F:ATP binding"/>
    <property type="evidence" value="ECO:0007669"/>
    <property type="project" value="UniProtKB-UniRule"/>
</dbReference>
<dbReference type="NCBIfam" id="TIGR00057">
    <property type="entry name" value="L-threonylcarbamoyladenylate synthase"/>
    <property type="match status" value="1"/>
</dbReference>
<keyword evidence="10 13" id="KW-0067">ATP-binding</keyword>
<evidence type="ECO:0000256" key="1">
    <source>
        <dbReference type="ARBA" id="ARBA00004496"/>
    </source>
</evidence>
<evidence type="ECO:0000256" key="6">
    <source>
        <dbReference type="ARBA" id="ARBA00022679"/>
    </source>
</evidence>
<feature type="binding site" evidence="14">
    <location>
        <position position="226"/>
    </location>
    <ligand>
        <name>ATP</name>
        <dbReference type="ChEBI" id="CHEBI:30616"/>
    </ligand>
</feature>
<comment type="similarity">
    <text evidence="2 13">Belongs to the SUA5 family.</text>
</comment>
<evidence type="ECO:0000256" key="8">
    <source>
        <dbReference type="ARBA" id="ARBA00022695"/>
    </source>
</evidence>
<keyword evidence="18" id="KW-1185">Reference proteome</keyword>
<feature type="binding site" evidence="14">
    <location>
        <position position="134"/>
    </location>
    <ligand>
        <name>ATP</name>
        <dbReference type="ChEBI" id="CHEBI:30616"/>
    </ligand>
</feature>
<dbReference type="InterPro" id="IPR017945">
    <property type="entry name" value="DHBP_synth_RibB-like_a/b_dom"/>
</dbReference>
<evidence type="ECO:0000256" key="7">
    <source>
        <dbReference type="ARBA" id="ARBA00022694"/>
    </source>
</evidence>
<evidence type="ECO:0000256" key="12">
    <source>
        <dbReference type="ARBA" id="ARBA00048366"/>
    </source>
</evidence>
<dbReference type="Gene3D" id="3.90.870.10">
    <property type="entry name" value="DHBP synthase"/>
    <property type="match status" value="1"/>
</dbReference>
<comment type="function">
    <text evidence="13">Required for the formation of a threonylcarbamoyl group on adenosine at position 37 (t(6)A37) in tRNAs that read codons beginning with adenine.</text>
</comment>
<dbReference type="SUPFAM" id="SSF55821">
    <property type="entry name" value="YrdC/RibB"/>
    <property type="match status" value="1"/>
</dbReference>
<feature type="binding site" evidence="14">
    <location>
        <position position="132"/>
    </location>
    <ligand>
        <name>L-threonine</name>
        <dbReference type="ChEBI" id="CHEBI:57926"/>
    </ligand>
</feature>
<dbReference type="OrthoDB" id="9814580at2"/>
<dbReference type="InterPro" id="IPR005145">
    <property type="entry name" value="Sua5_C"/>
</dbReference>
<feature type="binding site" evidence="14">
    <location>
        <position position="186"/>
    </location>
    <ligand>
        <name>ATP</name>
        <dbReference type="ChEBI" id="CHEBI:30616"/>
    </ligand>
</feature>
<feature type="binding site" evidence="14">
    <location>
        <position position="26"/>
    </location>
    <ligand>
        <name>L-threonine</name>
        <dbReference type="ChEBI" id="CHEBI:57926"/>
    </ligand>
</feature>
<feature type="binding site" evidence="14">
    <location>
        <position position="172"/>
    </location>
    <ligand>
        <name>L-threonine</name>
        <dbReference type="ChEBI" id="CHEBI:57926"/>
    </ligand>
</feature>
<gene>
    <name evidence="17" type="primary">ywlC</name>
    <name evidence="17" type="ORF">CA54_02440</name>
</gene>
<organism evidence="17 18">
    <name type="scientific">Symmachiella macrocystis</name>
    <dbReference type="NCBI Taxonomy" id="2527985"/>
    <lineage>
        <taxon>Bacteria</taxon>
        <taxon>Pseudomonadati</taxon>
        <taxon>Planctomycetota</taxon>
        <taxon>Planctomycetia</taxon>
        <taxon>Planctomycetales</taxon>
        <taxon>Planctomycetaceae</taxon>
        <taxon>Symmachiella</taxon>
    </lineage>
</organism>
<dbReference type="PANTHER" id="PTHR17490">
    <property type="entry name" value="SUA5"/>
    <property type="match status" value="1"/>
</dbReference>
<feature type="binding site" evidence="14">
    <location>
        <position position="142"/>
    </location>
    <ligand>
        <name>L-threonine</name>
        <dbReference type="ChEBI" id="CHEBI:57926"/>
    </ligand>
</feature>
<keyword evidence="8 13" id="KW-0548">Nucleotidyltransferase</keyword>
<feature type="compositionally biased region" description="Polar residues" evidence="15">
    <location>
        <begin position="209"/>
        <end position="221"/>
    </location>
</feature>
<evidence type="ECO:0000256" key="14">
    <source>
        <dbReference type="PIRSR" id="PIRSR004930-1"/>
    </source>
</evidence>
<keyword evidence="9 13" id="KW-0547">Nucleotide-binding</keyword>
<proteinExistence type="inferred from homology"/>
<dbReference type="PROSITE" id="PS51163">
    <property type="entry name" value="YRDC"/>
    <property type="match status" value="1"/>
</dbReference>
<evidence type="ECO:0000256" key="13">
    <source>
        <dbReference type="PIRNR" id="PIRNR004930"/>
    </source>
</evidence>
<evidence type="ECO:0000256" key="5">
    <source>
        <dbReference type="ARBA" id="ARBA00022490"/>
    </source>
</evidence>
<keyword evidence="5 13" id="KW-0963">Cytoplasm</keyword>
<evidence type="ECO:0000256" key="15">
    <source>
        <dbReference type="SAM" id="MobiDB-lite"/>
    </source>
</evidence>
<feature type="binding site" evidence="14">
    <location>
        <position position="58"/>
    </location>
    <ligand>
        <name>L-threonine</name>
        <dbReference type="ChEBI" id="CHEBI:57926"/>
    </ligand>
</feature>
<dbReference type="InterPro" id="IPR038385">
    <property type="entry name" value="Sua5/YwlC_C"/>
</dbReference>
<comment type="subcellular location">
    <subcellularLocation>
        <location evidence="1 13">Cytoplasm</location>
    </subcellularLocation>
</comment>
<name>A0A5C6BIB3_9PLAN</name>
<keyword evidence="7 13" id="KW-0819">tRNA processing</keyword>
<dbReference type="RefSeq" id="WP_146369048.1">
    <property type="nucleotide sequence ID" value="NZ_SJPP01000001.1"/>
</dbReference>
<comment type="caution">
    <text evidence="17">The sequence shown here is derived from an EMBL/GenBank/DDBJ whole genome shotgun (WGS) entry which is preliminary data.</text>
</comment>
<protein>
    <recommendedName>
        <fullName evidence="4 13">Threonylcarbamoyl-AMP synthase</fullName>
        <shortName evidence="13">TC-AMP synthase</shortName>
        <ecNumber evidence="3 13">2.7.7.87</ecNumber>
    </recommendedName>
    <alternativeName>
        <fullName evidence="11 13">L-threonylcarbamoyladenylate synthase</fullName>
    </alternativeName>
</protein>
<dbReference type="FunFam" id="3.90.870.10:FF:000009">
    <property type="entry name" value="Threonylcarbamoyl-AMP synthase, putative"/>
    <property type="match status" value="1"/>
</dbReference>
<evidence type="ECO:0000313" key="17">
    <source>
        <dbReference type="EMBL" id="TWU11437.1"/>
    </source>
</evidence>
<feature type="domain" description="YrdC-like" evidence="16">
    <location>
        <begin position="4"/>
        <end position="190"/>
    </location>
</feature>
<dbReference type="Pfam" id="PF01300">
    <property type="entry name" value="Sua5_yciO_yrdC"/>
    <property type="match status" value="1"/>
</dbReference>
<keyword evidence="6 13" id="KW-0808">Transferase</keyword>